<evidence type="ECO:0000313" key="2">
    <source>
        <dbReference type="EMBL" id="SER74735.1"/>
    </source>
</evidence>
<dbReference type="Proteomes" id="UP000183658">
    <property type="component" value="Unassembled WGS sequence"/>
</dbReference>
<gene>
    <name evidence="2" type="ORF">SAMN05444355_12310</name>
</gene>
<feature type="chain" id="PRO_5010231274" description="Receptor L domain-containing protein" evidence="1">
    <location>
        <begin position="20"/>
        <end position="333"/>
    </location>
</feature>
<accession>A0A1H9RQH8</accession>
<sequence length="333" mass="34785">MKKLILGSILALCVMSCTADGIPGKDGINGTNGTNGTITGQGKTHVFITGNITNAQAAAQIAQEVGPLTTNISVRYSTGLTTLDLSALTSVWDIQIYDNADLTTINLNGLKNINTLSVGNENKLQSVSLNNLVSSNSISLGSCPLVTSFNLPQLRIGTVNLSGKSSLTSLNLPLLTTGGVTIWGSFLTSLNLPLLTTGGVTISGSSFLTSLSAPLLTIGEVYIVDTSLVSLDLPMLKELNGWLQVFSNKKLTSIKIPNLTNVYANSSVGLSNNSLPSSEINKLLNSFNSRITFAAGFSKTIFLSGQTPNAPPTGQGIIDKNALIAKGFAVYND</sequence>
<evidence type="ECO:0008006" key="4">
    <source>
        <dbReference type="Google" id="ProtNLM"/>
    </source>
</evidence>
<proteinExistence type="predicted"/>
<keyword evidence="3" id="KW-1185">Reference proteome</keyword>
<feature type="signal peptide" evidence="1">
    <location>
        <begin position="1"/>
        <end position="19"/>
    </location>
</feature>
<protein>
    <recommendedName>
        <fullName evidence="4">Receptor L domain-containing protein</fullName>
    </recommendedName>
</protein>
<evidence type="ECO:0000256" key="1">
    <source>
        <dbReference type="SAM" id="SignalP"/>
    </source>
</evidence>
<dbReference type="OrthoDB" id="9765957at2"/>
<organism evidence="2 3">
    <name type="scientific">Flavobacterium frigoris</name>
    <dbReference type="NCBI Taxonomy" id="229204"/>
    <lineage>
        <taxon>Bacteria</taxon>
        <taxon>Pseudomonadati</taxon>
        <taxon>Bacteroidota</taxon>
        <taxon>Flavobacteriia</taxon>
        <taxon>Flavobacteriales</taxon>
        <taxon>Flavobacteriaceae</taxon>
        <taxon>Flavobacterium</taxon>
    </lineage>
</organism>
<keyword evidence="1" id="KW-0732">Signal</keyword>
<dbReference type="RefSeq" id="WP_139174280.1">
    <property type="nucleotide sequence ID" value="NZ_FOFZ01000023.1"/>
</dbReference>
<dbReference type="AlphaFoldDB" id="A0A1H9RQH8"/>
<dbReference type="EMBL" id="FOFZ01000023">
    <property type="protein sequence ID" value="SER74735.1"/>
    <property type="molecule type" value="Genomic_DNA"/>
</dbReference>
<name>A0A1H9RQH8_FLAFI</name>
<evidence type="ECO:0000313" key="3">
    <source>
        <dbReference type="Proteomes" id="UP000183658"/>
    </source>
</evidence>
<reference evidence="3" key="1">
    <citation type="submission" date="2016-10" db="EMBL/GenBank/DDBJ databases">
        <authorList>
            <person name="Varghese N."/>
            <person name="Submissions S."/>
        </authorList>
    </citation>
    <scope>NUCLEOTIDE SEQUENCE [LARGE SCALE GENOMIC DNA]</scope>
    <source>
        <strain evidence="3">DSM 15719</strain>
    </source>
</reference>